<evidence type="ECO:0000256" key="4">
    <source>
        <dbReference type="SAM" id="MobiDB-lite"/>
    </source>
</evidence>
<dbReference type="GO" id="GO:0003677">
    <property type="term" value="F:DNA binding"/>
    <property type="evidence" value="ECO:0007669"/>
    <property type="project" value="InterPro"/>
</dbReference>
<keyword evidence="2" id="KW-0863">Zinc-finger</keyword>
<feature type="domain" description="A20-type" evidence="5">
    <location>
        <begin position="21"/>
        <end position="55"/>
    </location>
</feature>
<gene>
    <name evidence="6" type="ORF">EZS28_022089</name>
</gene>
<dbReference type="Gene3D" id="1.20.5.4770">
    <property type="match status" value="1"/>
</dbReference>
<feature type="region of interest" description="Disordered" evidence="4">
    <location>
        <begin position="1"/>
        <end position="23"/>
    </location>
</feature>
<organism evidence="6 7">
    <name type="scientific">Streblomastix strix</name>
    <dbReference type="NCBI Taxonomy" id="222440"/>
    <lineage>
        <taxon>Eukaryota</taxon>
        <taxon>Metamonada</taxon>
        <taxon>Preaxostyla</taxon>
        <taxon>Oxymonadida</taxon>
        <taxon>Streblomastigidae</taxon>
        <taxon>Streblomastix</taxon>
    </lineage>
</organism>
<sequence>MSSENPSKQPSGSPTPPARQSEQPMRCRAGCGFFGNSATEGFCSKCYRELQNHMGNSSIACNGQQQSTIISQNILFPQSQTQLSNVEPANPNYDLISINFSDQQIALNISYSYL</sequence>
<protein>
    <recommendedName>
        <fullName evidence="5">A20-type domain-containing protein</fullName>
    </recommendedName>
</protein>
<dbReference type="SUPFAM" id="SSF57716">
    <property type="entry name" value="Glucocorticoid receptor-like (DNA-binding domain)"/>
    <property type="match status" value="1"/>
</dbReference>
<reference evidence="6 7" key="1">
    <citation type="submission" date="2019-03" db="EMBL/GenBank/DDBJ databases">
        <title>Single cell metagenomics reveals metabolic interactions within the superorganism composed of flagellate Streblomastix strix and complex community of Bacteroidetes bacteria on its surface.</title>
        <authorList>
            <person name="Treitli S.C."/>
            <person name="Kolisko M."/>
            <person name="Husnik F."/>
            <person name="Keeling P."/>
            <person name="Hampl V."/>
        </authorList>
    </citation>
    <scope>NUCLEOTIDE SEQUENCE [LARGE SCALE GENOMIC DNA]</scope>
    <source>
        <strain evidence="6">ST1C</strain>
    </source>
</reference>
<proteinExistence type="predicted"/>
<evidence type="ECO:0000259" key="5">
    <source>
        <dbReference type="PROSITE" id="PS51036"/>
    </source>
</evidence>
<keyword evidence="1" id="KW-0479">Metal-binding</keyword>
<evidence type="ECO:0000256" key="2">
    <source>
        <dbReference type="ARBA" id="ARBA00022771"/>
    </source>
</evidence>
<dbReference type="SMART" id="SM00259">
    <property type="entry name" value="ZnF_A20"/>
    <property type="match status" value="1"/>
</dbReference>
<dbReference type="Proteomes" id="UP000324800">
    <property type="component" value="Unassembled WGS sequence"/>
</dbReference>
<dbReference type="InterPro" id="IPR002653">
    <property type="entry name" value="Znf_A20"/>
</dbReference>
<evidence type="ECO:0000313" key="7">
    <source>
        <dbReference type="Proteomes" id="UP000324800"/>
    </source>
</evidence>
<dbReference type="GO" id="GO:0008270">
    <property type="term" value="F:zinc ion binding"/>
    <property type="evidence" value="ECO:0007669"/>
    <property type="project" value="UniProtKB-KW"/>
</dbReference>
<name>A0A5J4VIX9_9EUKA</name>
<evidence type="ECO:0000256" key="3">
    <source>
        <dbReference type="ARBA" id="ARBA00022833"/>
    </source>
</evidence>
<evidence type="ECO:0000313" key="6">
    <source>
        <dbReference type="EMBL" id="KAA6382386.1"/>
    </source>
</evidence>
<keyword evidence="3" id="KW-0862">Zinc</keyword>
<comment type="caution">
    <text evidence="6">The sequence shown here is derived from an EMBL/GenBank/DDBJ whole genome shotgun (WGS) entry which is preliminary data.</text>
</comment>
<dbReference type="AlphaFoldDB" id="A0A5J4VIX9"/>
<dbReference type="PROSITE" id="PS51036">
    <property type="entry name" value="ZF_A20"/>
    <property type="match status" value="1"/>
</dbReference>
<dbReference type="Pfam" id="PF01754">
    <property type="entry name" value="zf-A20"/>
    <property type="match status" value="1"/>
</dbReference>
<dbReference type="EMBL" id="SNRW01006813">
    <property type="protein sequence ID" value="KAA6382386.1"/>
    <property type="molecule type" value="Genomic_DNA"/>
</dbReference>
<evidence type="ECO:0000256" key="1">
    <source>
        <dbReference type="ARBA" id="ARBA00022723"/>
    </source>
</evidence>
<dbReference type="OrthoDB" id="428577at2759"/>
<accession>A0A5J4VIX9</accession>